<evidence type="ECO:0000256" key="1">
    <source>
        <dbReference type="SAM" id="Phobius"/>
    </source>
</evidence>
<accession>A0A1E7FFG0</accession>
<reference evidence="2 3" key="1">
    <citation type="submission" date="2016-09" db="EMBL/GenBank/DDBJ databases">
        <title>Extensive genetic diversity and differential bi-allelic expression allows diatom success in the polar Southern Ocean.</title>
        <authorList>
            <consortium name="DOE Joint Genome Institute"/>
            <person name="Mock T."/>
            <person name="Otillar R.P."/>
            <person name="Strauss J."/>
            <person name="Dupont C."/>
            <person name="Frickenhaus S."/>
            <person name="Maumus F."/>
            <person name="Mcmullan M."/>
            <person name="Sanges R."/>
            <person name="Schmutz J."/>
            <person name="Toseland A."/>
            <person name="Valas R."/>
            <person name="Veluchamy A."/>
            <person name="Ward B.J."/>
            <person name="Allen A."/>
            <person name="Barry K."/>
            <person name="Falciatore A."/>
            <person name="Ferrante M."/>
            <person name="Fortunato A.E."/>
            <person name="Gloeckner G."/>
            <person name="Gruber A."/>
            <person name="Hipkin R."/>
            <person name="Janech M."/>
            <person name="Kroth P."/>
            <person name="Leese F."/>
            <person name="Lindquist E."/>
            <person name="Lyon B.R."/>
            <person name="Martin J."/>
            <person name="Mayer C."/>
            <person name="Parker M."/>
            <person name="Quesneville H."/>
            <person name="Raymond J."/>
            <person name="Uhlig C."/>
            <person name="Valentin K.U."/>
            <person name="Worden A.Z."/>
            <person name="Armbrust E.V."/>
            <person name="Bowler C."/>
            <person name="Green B."/>
            <person name="Moulton V."/>
            <person name="Van Oosterhout C."/>
            <person name="Grigoriev I."/>
        </authorList>
    </citation>
    <scope>NUCLEOTIDE SEQUENCE [LARGE SCALE GENOMIC DNA]</scope>
    <source>
        <strain evidence="2 3">CCMP1102</strain>
    </source>
</reference>
<proteinExistence type="predicted"/>
<gene>
    <name evidence="2" type="ORF">FRACYDRAFT_239378</name>
</gene>
<dbReference type="KEGG" id="fcy:FRACYDRAFT_239378"/>
<keyword evidence="3" id="KW-1185">Reference proteome</keyword>
<sequence>MAHFHITVLVFISVSILLSEAFVVRTNRRTSWVIRDHHILSFLAHKEEAAAFDEKTILRLEEKVPNDNDDAYTYDVPPLQQQIQNAVAPAADFLDDVSGGWALSYADLTPNSERTIPGQVFLATNVAYTIVGIILALRGEVLLGFLTDLCSFASFAYHYAQLQQPYGRTQDSTVKLALLLDYFLAITSILIGISYMVADQTLPPIEGIATSILGVSCLLMCWVWEKGLPYIILHGLWHLFSAASAYYIGTSHAMML</sequence>
<dbReference type="OrthoDB" id="194331at2759"/>
<evidence type="ECO:0000313" key="3">
    <source>
        <dbReference type="Proteomes" id="UP000095751"/>
    </source>
</evidence>
<dbReference type="AlphaFoldDB" id="A0A1E7FFG0"/>
<dbReference type="EMBL" id="KV784358">
    <property type="protein sequence ID" value="OEU16785.1"/>
    <property type="molecule type" value="Genomic_DNA"/>
</dbReference>
<name>A0A1E7FFG0_9STRA</name>
<feature type="transmembrane region" description="Helical" evidence="1">
    <location>
        <begin position="231"/>
        <end position="249"/>
    </location>
</feature>
<keyword evidence="1" id="KW-0472">Membrane</keyword>
<dbReference type="Proteomes" id="UP000095751">
    <property type="component" value="Unassembled WGS sequence"/>
</dbReference>
<keyword evidence="1" id="KW-1133">Transmembrane helix</keyword>
<feature type="transmembrane region" description="Helical" evidence="1">
    <location>
        <begin position="174"/>
        <end position="198"/>
    </location>
</feature>
<organism evidence="2 3">
    <name type="scientific">Fragilariopsis cylindrus CCMP1102</name>
    <dbReference type="NCBI Taxonomy" id="635003"/>
    <lineage>
        <taxon>Eukaryota</taxon>
        <taxon>Sar</taxon>
        <taxon>Stramenopiles</taxon>
        <taxon>Ochrophyta</taxon>
        <taxon>Bacillariophyta</taxon>
        <taxon>Bacillariophyceae</taxon>
        <taxon>Bacillariophycidae</taxon>
        <taxon>Bacillariales</taxon>
        <taxon>Bacillariaceae</taxon>
        <taxon>Fragilariopsis</taxon>
    </lineage>
</organism>
<feature type="transmembrane region" description="Helical" evidence="1">
    <location>
        <begin position="204"/>
        <end position="224"/>
    </location>
</feature>
<evidence type="ECO:0000313" key="2">
    <source>
        <dbReference type="EMBL" id="OEU16785.1"/>
    </source>
</evidence>
<feature type="transmembrane region" description="Helical" evidence="1">
    <location>
        <begin position="6"/>
        <end position="24"/>
    </location>
</feature>
<protein>
    <submittedName>
        <fullName evidence="2">Uncharacterized protein</fullName>
    </submittedName>
</protein>
<dbReference type="InParanoid" id="A0A1E7FFG0"/>
<keyword evidence="1" id="KW-0812">Transmembrane</keyword>